<reference evidence="2 3" key="1">
    <citation type="submission" date="2019-08" db="EMBL/GenBank/DDBJ databases">
        <title>Deep-cultivation of Planctomycetes and their phenomic and genomic characterization uncovers novel biology.</title>
        <authorList>
            <person name="Wiegand S."/>
            <person name="Jogler M."/>
            <person name="Boedeker C."/>
            <person name="Pinto D."/>
            <person name="Vollmers J."/>
            <person name="Rivas-Marin E."/>
            <person name="Kohn T."/>
            <person name="Peeters S.H."/>
            <person name="Heuer A."/>
            <person name="Rast P."/>
            <person name="Oberbeckmann S."/>
            <person name="Bunk B."/>
            <person name="Jeske O."/>
            <person name="Meyerdierks A."/>
            <person name="Storesund J.E."/>
            <person name="Kallscheuer N."/>
            <person name="Luecker S."/>
            <person name="Lage O.M."/>
            <person name="Pohl T."/>
            <person name="Merkel B.J."/>
            <person name="Hornburger P."/>
            <person name="Mueller R.-W."/>
            <person name="Bruemmer F."/>
            <person name="Labrenz M."/>
            <person name="Spormann A.M."/>
            <person name="Op den Camp H."/>
            <person name="Overmann J."/>
            <person name="Amann R."/>
            <person name="Jetten M.S.M."/>
            <person name="Mascher T."/>
            <person name="Medema M.H."/>
            <person name="Devos D.P."/>
            <person name="Kaster A.-K."/>
            <person name="Ovreas L."/>
            <person name="Rohde M."/>
            <person name="Galperin M.Y."/>
            <person name="Jogler C."/>
        </authorList>
    </citation>
    <scope>NUCLEOTIDE SEQUENCE [LARGE SCALE GENOMIC DNA]</scope>
    <source>
        <strain evidence="2 3">OJF2</strain>
    </source>
</reference>
<name>A0A5B9W8D2_9BACT</name>
<evidence type="ECO:0008006" key="4">
    <source>
        <dbReference type="Google" id="ProtNLM"/>
    </source>
</evidence>
<dbReference type="RefSeq" id="WP_148596292.1">
    <property type="nucleotide sequence ID" value="NZ_CP042997.1"/>
</dbReference>
<dbReference type="EMBL" id="CP042997">
    <property type="protein sequence ID" value="QEH36627.1"/>
    <property type="molecule type" value="Genomic_DNA"/>
</dbReference>
<feature type="region of interest" description="Disordered" evidence="1">
    <location>
        <begin position="81"/>
        <end position="101"/>
    </location>
</feature>
<dbReference type="KEGG" id="agv:OJF2_52120"/>
<dbReference type="OrthoDB" id="282393at2"/>
<keyword evidence="3" id="KW-1185">Reference proteome</keyword>
<feature type="compositionally biased region" description="Basic and acidic residues" evidence="1">
    <location>
        <begin position="1"/>
        <end position="11"/>
    </location>
</feature>
<evidence type="ECO:0000313" key="2">
    <source>
        <dbReference type="EMBL" id="QEH36627.1"/>
    </source>
</evidence>
<accession>A0A5B9W8D2</accession>
<dbReference type="AlphaFoldDB" id="A0A5B9W8D2"/>
<dbReference type="Proteomes" id="UP000324233">
    <property type="component" value="Chromosome"/>
</dbReference>
<sequence length="175" mass="18287">MKSAKDPEKSVDVPPTGSRNPDPITNAPGSHPVETGIGAAVGGAASGAAIGSVAGPVGTAVGAAIGAVAGGYAGKGIGELIDPTTEDNWLRDNFSSRSYGKSGRSFDDYRPAYHYGAEAESKYPDRPYHELERDLESGWASTKAHTSMAWHDAKDAVRDAYDRARHVRSSRASGK</sequence>
<protein>
    <recommendedName>
        <fullName evidence="4">Glycine zipper domain-containing protein</fullName>
    </recommendedName>
</protein>
<organism evidence="2 3">
    <name type="scientific">Aquisphaera giovannonii</name>
    <dbReference type="NCBI Taxonomy" id="406548"/>
    <lineage>
        <taxon>Bacteria</taxon>
        <taxon>Pseudomonadati</taxon>
        <taxon>Planctomycetota</taxon>
        <taxon>Planctomycetia</taxon>
        <taxon>Isosphaerales</taxon>
        <taxon>Isosphaeraceae</taxon>
        <taxon>Aquisphaera</taxon>
    </lineage>
</organism>
<evidence type="ECO:0000313" key="3">
    <source>
        <dbReference type="Proteomes" id="UP000324233"/>
    </source>
</evidence>
<feature type="region of interest" description="Disordered" evidence="1">
    <location>
        <begin position="1"/>
        <end position="38"/>
    </location>
</feature>
<gene>
    <name evidence="2" type="ORF">OJF2_52120</name>
</gene>
<evidence type="ECO:0000256" key="1">
    <source>
        <dbReference type="SAM" id="MobiDB-lite"/>
    </source>
</evidence>
<proteinExistence type="predicted"/>